<gene>
    <name evidence="10" type="ORF">Cvel_21982</name>
</gene>
<dbReference type="GO" id="GO:0046513">
    <property type="term" value="P:ceramide biosynthetic process"/>
    <property type="evidence" value="ECO:0007669"/>
    <property type="project" value="TreeGrafter"/>
</dbReference>
<organism evidence="10">
    <name type="scientific">Chromera velia CCMP2878</name>
    <dbReference type="NCBI Taxonomy" id="1169474"/>
    <lineage>
        <taxon>Eukaryota</taxon>
        <taxon>Sar</taxon>
        <taxon>Alveolata</taxon>
        <taxon>Colpodellida</taxon>
        <taxon>Chromeraceae</taxon>
        <taxon>Chromera</taxon>
    </lineage>
</organism>
<evidence type="ECO:0000256" key="1">
    <source>
        <dbReference type="ARBA" id="ARBA00001933"/>
    </source>
</evidence>
<protein>
    <recommendedName>
        <fullName evidence="3">serine C-palmitoyltransferase</fullName>
        <ecNumber evidence="3">2.3.1.50</ecNumber>
    </recommendedName>
</protein>
<feature type="domain" description="Aminotransferase class I/classII large" evidence="9">
    <location>
        <begin position="203"/>
        <end position="553"/>
    </location>
</feature>
<comment type="catalytic activity">
    <reaction evidence="6">
        <text>L-serine + hexadecanoyl-CoA + H(+) = 3-oxosphinganine + CO2 + CoA</text>
        <dbReference type="Rhea" id="RHEA:14761"/>
        <dbReference type="ChEBI" id="CHEBI:15378"/>
        <dbReference type="ChEBI" id="CHEBI:16526"/>
        <dbReference type="ChEBI" id="CHEBI:33384"/>
        <dbReference type="ChEBI" id="CHEBI:57287"/>
        <dbReference type="ChEBI" id="CHEBI:57379"/>
        <dbReference type="ChEBI" id="CHEBI:58299"/>
        <dbReference type="EC" id="2.3.1.50"/>
    </reaction>
</comment>
<reference evidence="10" key="1">
    <citation type="submission" date="2014-11" db="EMBL/GenBank/DDBJ databases">
        <authorList>
            <person name="Otto D Thomas"/>
            <person name="Naeem Raeece"/>
        </authorList>
    </citation>
    <scope>NUCLEOTIDE SEQUENCE</scope>
</reference>
<dbReference type="Gene3D" id="3.40.640.10">
    <property type="entry name" value="Type I PLP-dependent aspartate aminotransferase-like (Major domain)"/>
    <property type="match status" value="1"/>
</dbReference>
<evidence type="ECO:0000256" key="5">
    <source>
        <dbReference type="ARBA" id="ARBA00022898"/>
    </source>
</evidence>
<comment type="similarity">
    <text evidence="2 7">Belongs to the class-II pyridoxal-phosphate-dependent aminotransferase family.</text>
</comment>
<dbReference type="InterPro" id="IPR001917">
    <property type="entry name" value="Aminotrans_II_pyridoxalP_BS"/>
</dbReference>
<dbReference type="EMBL" id="CDMZ01001233">
    <property type="protein sequence ID" value="CEM29395.1"/>
    <property type="molecule type" value="Genomic_DNA"/>
</dbReference>
<feature type="signal peptide" evidence="8">
    <location>
        <begin position="1"/>
        <end position="26"/>
    </location>
</feature>
<dbReference type="PANTHER" id="PTHR13693">
    <property type="entry name" value="CLASS II AMINOTRANSFERASE/8-AMINO-7-OXONONANOATE SYNTHASE"/>
    <property type="match status" value="1"/>
</dbReference>
<keyword evidence="8" id="KW-0732">Signal</keyword>
<name>A0A0G4GIH6_9ALVE</name>
<dbReference type="InterPro" id="IPR015422">
    <property type="entry name" value="PyrdxlP-dep_Trfase_small"/>
</dbReference>
<feature type="chain" id="PRO_5005190532" description="serine C-palmitoyltransferase" evidence="8">
    <location>
        <begin position="27"/>
        <end position="569"/>
    </location>
</feature>
<dbReference type="VEuPathDB" id="CryptoDB:Cvel_21982"/>
<dbReference type="SUPFAM" id="SSF53383">
    <property type="entry name" value="PLP-dependent transferases"/>
    <property type="match status" value="1"/>
</dbReference>
<dbReference type="InterPro" id="IPR050087">
    <property type="entry name" value="AON_synthase_class-II"/>
</dbReference>
<comment type="cofactor">
    <cofactor evidence="1 7">
        <name>pyridoxal 5'-phosphate</name>
        <dbReference type="ChEBI" id="CHEBI:597326"/>
    </cofactor>
</comment>
<dbReference type="PhylomeDB" id="A0A0G4GIH6"/>
<evidence type="ECO:0000256" key="8">
    <source>
        <dbReference type="SAM" id="SignalP"/>
    </source>
</evidence>
<dbReference type="InterPro" id="IPR015424">
    <property type="entry name" value="PyrdxlP-dep_Trfase"/>
</dbReference>
<dbReference type="GO" id="GO:0030170">
    <property type="term" value="F:pyridoxal phosphate binding"/>
    <property type="evidence" value="ECO:0007669"/>
    <property type="project" value="InterPro"/>
</dbReference>
<dbReference type="Pfam" id="PF00155">
    <property type="entry name" value="Aminotran_1_2"/>
    <property type="match status" value="1"/>
</dbReference>
<dbReference type="GO" id="GO:0016020">
    <property type="term" value="C:membrane"/>
    <property type="evidence" value="ECO:0007669"/>
    <property type="project" value="GOC"/>
</dbReference>
<evidence type="ECO:0000259" key="9">
    <source>
        <dbReference type="Pfam" id="PF00155"/>
    </source>
</evidence>
<dbReference type="GO" id="GO:0017059">
    <property type="term" value="C:serine palmitoyltransferase complex"/>
    <property type="evidence" value="ECO:0007669"/>
    <property type="project" value="TreeGrafter"/>
</dbReference>
<evidence type="ECO:0000256" key="7">
    <source>
        <dbReference type="RuleBase" id="RU003693"/>
    </source>
</evidence>
<proteinExistence type="inferred from homology"/>
<dbReference type="AlphaFoldDB" id="A0A0G4GIH6"/>
<dbReference type="InterPro" id="IPR015421">
    <property type="entry name" value="PyrdxlP-dep_Trfase_major"/>
</dbReference>
<dbReference type="EC" id="2.3.1.50" evidence="3"/>
<sequence>MARWGSGSQGLCLIVLLLCMAVQITAEGAASGGSSSSSMNFLNVVHMVNQNAFEVTVMVVSALGVLIAVAAQSQALAGGAALGGPDAPLPSASPRTWRTYCDLVLKTWPKETLKYTAKIFEKMRFGVEALRLKRMAKSMNHFQVLLGKLALGLPIEEKESEQKSYLDLKRSMGPKWPFMWTMNSVRSRDEVIVNDLPCRVYSSYAYLDFVRDDRVQEAAITAARQYASGNHGPRMLGGNTLILRELEKKLATWLGRDDALCLSAGYLACASAIAGLLRKGDVIFADAYAHASLRAGIKLSGVKTFFFRHNDFDACKKLVEKNRHKYRNAWVIIESVYSMDGDIGNLPVARKLCDEHQMKIILDEAHGLGVLGEGGRGAEEHFGCPGAADVIVGTFSKSFSSVGGYIVSDRNTVEFLDFHAPGNVFSAPLSAYHAGAALKALELMQTEQCRLDSLKENMRYLRRALETGNGHWREDYPQELKYVLEGDASTCVMPLVLPDDPIRVLSLAERMRQKGFAMAAVCAPACPVRRPRFRITATSAYSKQDMDEFVEALVKSTMETPRMIPDVMQ</sequence>
<evidence type="ECO:0000256" key="4">
    <source>
        <dbReference type="ARBA" id="ARBA00022679"/>
    </source>
</evidence>
<evidence type="ECO:0000313" key="10">
    <source>
        <dbReference type="EMBL" id="CEM29395.1"/>
    </source>
</evidence>
<evidence type="ECO:0000256" key="3">
    <source>
        <dbReference type="ARBA" id="ARBA00013220"/>
    </source>
</evidence>
<accession>A0A0G4GIH6</accession>
<dbReference type="PANTHER" id="PTHR13693:SF3">
    <property type="entry name" value="LD36009P"/>
    <property type="match status" value="1"/>
</dbReference>
<dbReference type="Gene3D" id="3.90.1150.10">
    <property type="entry name" value="Aspartate Aminotransferase, domain 1"/>
    <property type="match status" value="1"/>
</dbReference>
<evidence type="ECO:0000256" key="6">
    <source>
        <dbReference type="ARBA" id="ARBA00048528"/>
    </source>
</evidence>
<dbReference type="PROSITE" id="PS00599">
    <property type="entry name" value="AA_TRANSFER_CLASS_2"/>
    <property type="match status" value="1"/>
</dbReference>
<keyword evidence="4" id="KW-0808">Transferase</keyword>
<dbReference type="GO" id="GO:0004758">
    <property type="term" value="F:serine C-palmitoyltransferase activity"/>
    <property type="evidence" value="ECO:0007669"/>
    <property type="project" value="UniProtKB-EC"/>
</dbReference>
<keyword evidence="5 7" id="KW-0663">Pyridoxal phosphate</keyword>
<dbReference type="InterPro" id="IPR004839">
    <property type="entry name" value="Aminotransferase_I/II_large"/>
</dbReference>
<evidence type="ECO:0000256" key="2">
    <source>
        <dbReference type="ARBA" id="ARBA00008392"/>
    </source>
</evidence>
<dbReference type="GO" id="GO:0046512">
    <property type="term" value="P:sphingosine biosynthetic process"/>
    <property type="evidence" value="ECO:0007669"/>
    <property type="project" value="TreeGrafter"/>
</dbReference>